<dbReference type="InterPro" id="IPR050109">
    <property type="entry name" value="HTH-type_TetR-like_transc_reg"/>
</dbReference>
<dbReference type="PRINTS" id="PR00455">
    <property type="entry name" value="HTHTETR"/>
</dbReference>
<evidence type="ECO:0000256" key="1">
    <source>
        <dbReference type="ARBA" id="ARBA00023015"/>
    </source>
</evidence>
<feature type="domain" description="HTH tetR-type" evidence="5">
    <location>
        <begin position="19"/>
        <end position="79"/>
    </location>
</feature>
<keyword evidence="2 4" id="KW-0238">DNA-binding</keyword>
<organism evidence="6 7">
    <name type="scientific">Novosphingobium humi</name>
    <dbReference type="NCBI Taxonomy" id="2282397"/>
    <lineage>
        <taxon>Bacteria</taxon>
        <taxon>Pseudomonadati</taxon>
        <taxon>Pseudomonadota</taxon>
        <taxon>Alphaproteobacteria</taxon>
        <taxon>Sphingomonadales</taxon>
        <taxon>Sphingomonadaceae</taxon>
        <taxon>Novosphingobium</taxon>
    </lineage>
</organism>
<evidence type="ECO:0000259" key="5">
    <source>
        <dbReference type="PROSITE" id="PS50977"/>
    </source>
</evidence>
<dbReference type="EMBL" id="CP117418">
    <property type="protein sequence ID" value="WCT79352.1"/>
    <property type="molecule type" value="Genomic_DNA"/>
</dbReference>
<dbReference type="PROSITE" id="PS50977">
    <property type="entry name" value="HTH_TETR_2"/>
    <property type="match status" value="1"/>
</dbReference>
<feature type="DNA-binding region" description="H-T-H motif" evidence="4">
    <location>
        <begin position="42"/>
        <end position="61"/>
    </location>
</feature>
<sequence>MPRAKAANARYAKTRYDGAENRRLVLEAALTVFSDLGFAGASTRAIASRAGIEQGHLAYYFPSKLALWQQVIEAFAREGELYLAEHLTPDMLRDPRQAARQVLPGYLRSYAENPRLTRLMLQEFSVLSERHAWVVETIGKPVWERLRPLFQALANVGALGDATPEIAYFSMIGSALITFGNPDLIAAMTGADPRAPVWIERAIDHMIAQILIPA</sequence>
<evidence type="ECO:0000256" key="3">
    <source>
        <dbReference type="ARBA" id="ARBA00023163"/>
    </source>
</evidence>
<dbReference type="PANTHER" id="PTHR30055:SF234">
    <property type="entry name" value="HTH-TYPE TRANSCRIPTIONAL REGULATOR BETI"/>
    <property type="match status" value="1"/>
</dbReference>
<dbReference type="InterPro" id="IPR036271">
    <property type="entry name" value="Tet_transcr_reg_TetR-rel_C_sf"/>
</dbReference>
<proteinExistence type="predicted"/>
<accession>A0ABY7U1F8</accession>
<keyword evidence="6" id="KW-0614">Plasmid</keyword>
<evidence type="ECO:0000256" key="2">
    <source>
        <dbReference type="ARBA" id="ARBA00023125"/>
    </source>
</evidence>
<name>A0ABY7U1F8_9SPHN</name>
<keyword evidence="7" id="KW-1185">Reference proteome</keyword>
<dbReference type="PANTHER" id="PTHR30055">
    <property type="entry name" value="HTH-TYPE TRANSCRIPTIONAL REGULATOR RUTR"/>
    <property type="match status" value="1"/>
</dbReference>
<keyword evidence="3" id="KW-0804">Transcription</keyword>
<dbReference type="SUPFAM" id="SSF48498">
    <property type="entry name" value="Tetracyclin repressor-like, C-terminal domain"/>
    <property type="match status" value="1"/>
</dbReference>
<dbReference type="Gene3D" id="1.10.357.10">
    <property type="entry name" value="Tetracycline Repressor, domain 2"/>
    <property type="match status" value="1"/>
</dbReference>
<geneLocation type="plasmid" evidence="6 7">
    <name>unnamed1</name>
</geneLocation>
<dbReference type="InterPro" id="IPR009057">
    <property type="entry name" value="Homeodomain-like_sf"/>
</dbReference>
<evidence type="ECO:0000313" key="7">
    <source>
        <dbReference type="Proteomes" id="UP001218231"/>
    </source>
</evidence>
<dbReference type="SUPFAM" id="SSF46689">
    <property type="entry name" value="Homeodomain-like"/>
    <property type="match status" value="1"/>
</dbReference>
<dbReference type="InterPro" id="IPR001647">
    <property type="entry name" value="HTH_TetR"/>
</dbReference>
<protein>
    <submittedName>
        <fullName evidence="6">TetR family transcriptional regulator</fullName>
    </submittedName>
</protein>
<dbReference type="RefSeq" id="WP_273619629.1">
    <property type="nucleotide sequence ID" value="NZ_CP117418.1"/>
</dbReference>
<dbReference type="Proteomes" id="UP001218231">
    <property type="component" value="Plasmid unnamed1"/>
</dbReference>
<dbReference type="Pfam" id="PF00440">
    <property type="entry name" value="TetR_N"/>
    <property type="match status" value="1"/>
</dbReference>
<gene>
    <name evidence="6" type="ORF">PQ457_20370</name>
</gene>
<keyword evidence="1" id="KW-0805">Transcription regulation</keyword>
<evidence type="ECO:0000313" key="6">
    <source>
        <dbReference type="EMBL" id="WCT79352.1"/>
    </source>
</evidence>
<reference evidence="6 7" key="1">
    <citation type="submission" date="2023-02" db="EMBL/GenBank/DDBJ databases">
        <title>Genome sequence of Novosphingobium humi KACC 19094.</title>
        <authorList>
            <person name="Kim S."/>
            <person name="Heo J."/>
            <person name="Kwon S.-W."/>
        </authorList>
    </citation>
    <scope>NUCLEOTIDE SEQUENCE [LARGE SCALE GENOMIC DNA]</scope>
    <source>
        <strain evidence="6 7">KACC 19094</strain>
        <plasmid evidence="6 7">unnamed1</plasmid>
    </source>
</reference>
<evidence type="ECO:0000256" key="4">
    <source>
        <dbReference type="PROSITE-ProRule" id="PRU00335"/>
    </source>
</evidence>